<reference evidence="2" key="1">
    <citation type="submission" date="2012-12" db="EMBL/GenBank/DDBJ databases">
        <title>Identification and characterization of a phenylalanine ammonia-lyase gene family in Isatis indigotica Fort.</title>
        <authorList>
            <person name="Liu Q."/>
            <person name="Chen J."/>
            <person name="Zhou X."/>
            <person name="Di P."/>
            <person name="Xiao Y."/>
            <person name="Xuan H."/>
            <person name="Zhang L."/>
            <person name="Chen W."/>
        </authorList>
    </citation>
    <scope>NUCLEOTIDE SEQUENCE</scope>
    <source>
        <tissue evidence="2">Salivary gland</tissue>
    </source>
</reference>
<evidence type="ECO:0000256" key="1">
    <source>
        <dbReference type="SAM" id="MobiDB-lite"/>
    </source>
</evidence>
<protein>
    <submittedName>
        <fullName evidence="2">Putative zinc finger protein</fullName>
    </submittedName>
</protein>
<proteinExistence type="evidence at transcript level"/>
<name>A0A0K8R4T1_IXORI</name>
<feature type="region of interest" description="Disordered" evidence="1">
    <location>
        <begin position="54"/>
        <end position="79"/>
    </location>
</feature>
<sequence length="107" mass="11492">MPQQCCLPCLCTRSCSDSLSLRVNVRQHFVQGNGRTGPPRCTLMCTASRSAVLKDRSQHEHANSSAPPPSSPNMAGLRNSVGIRSLVQVTTSGSPKSRYVTKFVGFG</sequence>
<organism evidence="2">
    <name type="scientific">Ixodes ricinus</name>
    <name type="common">Common tick</name>
    <name type="synonym">Acarus ricinus</name>
    <dbReference type="NCBI Taxonomy" id="34613"/>
    <lineage>
        <taxon>Eukaryota</taxon>
        <taxon>Metazoa</taxon>
        <taxon>Ecdysozoa</taxon>
        <taxon>Arthropoda</taxon>
        <taxon>Chelicerata</taxon>
        <taxon>Arachnida</taxon>
        <taxon>Acari</taxon>
        <taxon>Parasitiformes</taxon>
        <taxon>Ixodida</taxon>
        <taxon>Ixodoidea</taxon>
        <taxon>Ixodidae</taxon>
        <taxon>Ixodinae</taxon>
        <taxon>Ixodes</taxon>
    </lineage>
</organism>
<dbReference type="EMBL" id="GADI01007668">
    <property type="protein sequence ID" value="JAA66140.1"/>
    <property type="molecule type" value="mRNA"/>
</dbReference>
<evidence type="ECO:0000313" key="2">
    <source>
        <dbReference type="EMBL" id="JAA66140.1"/>
    </source>
</evidence>
<accession>A0A0K8R4T1</accession>
<dbReference type="AlphaFoldDB" id="A0A0K8R4T1"/>